<evidence type="ECO:0000256" key="5">
    <source>
        <dbReference type="ARBA" id="ARBA00023136"/>
    </source>
</evidence>
<dbReference type="NCBIfam" id="TIGR00544">
    <property type="entry name" value="lgt"/>
    <property type="match status" value="1"/>
</dbReference>
<dbReference type="EMBL" id="CAESAB010000003">
    <property type="protein sequence ID" value="CAB4330720.1"/>
    <property type="molecule type" value="Genomic_DNA"/>
</dbReference>
<feature type="transmembrane region" description="Helical" evidence="6">
    <location>
        <begin position="127"/>
        <end position="145"/>
    </location>
</feature>
<keyword evidence="4 6" id="KW-1133">Transmembrane helix</keyword>
<dbReference type="AlphaFoldDB" id="A0A6J5YRW8"/>
<protein>
    <submittedName>
        <fullName evidence="7">Unannotated protein</fullName>
    </submittedName>
</protein>
<organism evidence="7">
    <name type="scientific">freshwater metagenome</name>
    <dbReference type="NCBI Taxonomy" id="449393"/>
    <lineage>
        <taxon>unclassified sequences</taxon>
        <taxon>metagenomes</taxon>
        <taxon>ecological metagenomes</taxon>
    </lineage>
</organism>
<dbReference type="InterPro" id="IPR001640">
    <property type="entry name" value="Lgt"/>
</dbReference>
<dbReference type="GO" id="GO:0008961">
    <property type="term" value="F:phosphatidylglycerol-prolipoprotein diacylglyceryl transferase activity"/>
    <property type="evidence" value="ECO:0007669"/>
    <property type="project" value="InterPro"/>
</dbReference>
<dbReference type="HAMAP" id="MF_01147">
    <property type="entry name" value="Lgt"/>
    <property type="match status" value="1"/>
</dbReference>
<feature type="transmembrane region" description="Helical" evidence="6">
    <location>
        <begin position="187"/>
        <end position="205"/>
    </location>
</feature>
<keyword evidence="1" id="KW-1003">Cell membrane</keyword>
<keyword evidence="5 6" id="KW-0472">Membrane</keyword>
<evidence type="ECO:0000256" key="2">
    <source>
        <dbReference type="ARBA" id="ARBA00022679"/>
    </source>
</evidence>
<sequence length="268" mass="29218">MRFAIPTPTTSAVEIGPFTIHFYALCIIAGVAAAICLGTKRFCAHTENGKGVVADVAIYAVPAGVIGGRLYHVVTTPEDYFGRAGNLFDIVKIWNGGLGIWGAIAVGVIAAFFSYRHIAKKKELPSFLIFADAVAPGLLIAQGIGRWGNWFNAELFGRPLNAPWALEIPEYARPSGFESFGTFHPTFLYESIWCFLIAAILIALGNRRQPGTIFSQYVLLYALGRFIIESIRIDRAHEWAGLRLNQYVAILAVAGAIAALLKISRTSR</sequence>
<accession>A0A6J5YRW8</accession>
<dbReference type="PANTHER" id="PTHR30589">
    <property type="entry name" value="PROLIPOPROTEIN DIACYLGLYCERYL TRANSFERASE"/>
    <property type="match status" value="1"/>
</dbReference>
<proteinExistence type="inferred from homology"/>
<evidence type="ECO:0000313" key="7">
    <source>
        <dbReference type="EMBL" id="CAB4330720.1"/>
    </source>
</evidence>
<dbReference type="GO" id="GO:0005886">
    <property type="term" value="C:plasma membrane"/>
    <property type="evidence" value="ECO:0007669"/>
    <property type="project" value="InterPro"/>
</dbReference>
<reference evidence="7" key="1">
    <citation type="submission" date="2020-05" db="EMBL/GenBank/DDBJ databases">
        <authorList>
            <person name="Chiriac C."/>
            <person name="Salcher M."/>
            <person name="Ghai R."/>
            <person name="Kavagutti S V."/>
        </authorList>
    </citation>
    <scope>NUCLEOTIDE SEQUENCE</scope>
</reference>
<dbReference type="PANTHER" id="PTHR30589:SF0">
    <property type="entry name" value="PHOSPHATIDYLGLYCEROL--PROLIPOPROTEIN DIACYLGLYCERYL TRANSFERASE"/>
    <property type="match status" value="1"/>
</dbReference>
<name>A0A6J5YRW8_9ZZZZ</name>
<evidence type="ECO:0000256" key="3">
    <source>
        <dbReference type="ARBA" id="ARBA00022692"/>
    </source>
</evidence>
<feature type="transmembrane region" description="Helical" evidence="6">
    <location>
        <begin position="93"/>
        <end position="115"/>
    </location>
</feature>
<evidence type="ECO:0000256" key="4">
    <source>
        <dbReference type="ARBA" id="ARBA00022989"/>
    </source>
</evidence>
<evidence type="ECO:0000256" key="1">
    <source>
        <dbReference type="ARBA" id="ARBA00022475"/>
    </source>
</evidence>
<feature type="transmembrane region" description="Helical" evidence="6">
    <location>
        <begin position="217"/>
        <end position="233"/>
    </location>
</feature>
<keyword evidence="3 6" id="KW-0812">Transmembrane</keyword>
<dbReference type="GO" id="GO:0042158">
    <property type="term" value="P:lipoprotein biosynthetic process"/>
    <property type="evidence" value="ECO:0007669"/>
    <property type="project" value="InterPro"/>
</dbReference>
<feature type="transmembrane region" description="Helical" evidence="6">
    <location>
        <begin position="20"/>
        <end position="39"/>
    </location>
</feature>
<feature type="transmembrane region" description="Helical" evidence="6">
    <location>
        <begin position="245"/>
        <end position="263"/>
    </location>
</feature>
<evidence type="ECO:0000256" key="6">
    <source>
        <dbReference type="SAM" id="Phobius"/>
    </source>
</evidence>
<gene>
    <name evidence="7" type="ORF">UFOPK3820_00143</name>
</gene>
<keyword evidence="2" id="KW-0808">Transferase</keyword>
<feature type="transmembrane region" description="Helical" evidence="6">
    <location>
        <begin position="51"/>
        <end position="73"/>
    </location>
</feature>
<dbReference type="Pfam" id="PF01790">
    <property type="entry name" value="LGT"/>
    <property type="match status" value="1"/>
</dbReference>
<dbReference type="PROSITE" id="PS01311">
    <property type="entry name" value="LGT"/>
    <property type="match status" value="1"/>
</dbReference>